<dbReference type="EMBL" id="RJLM01000004">
    <property type="protein sequence ID" value="RWX55399.1"/>
    <property type="molecule type" value="Genomic_DNA"/>
</dbReference>
<protein>
    <recommendedName>
        <fullName evidence="4">ATPase</fullName>
    </recommendedName>
</protein>
<dbReference type="AlphaFoldDB" id="A0A3S3SZ85"/>
<reference evidence="2 3" key="1">
    <citation type="submission" date="2018-11" db="EMBL/GenBank/DDBJ databases">
        <title>Photobacterium sp. BEI247 sp. nov., a marine bacterium isolated from Yongle Blue Hole in the South China Sea.</title>
        <authorList>
            <person name="Wang X."/>
        </authorList>
    </citation>
    <scope>NUCLEOTIDE SEQUENCE [LARGE SCALE GENOMIC DNA]</scope>
    <source>
        <strain evidence="3">BEI247</strain>
    </source>
</reference>
<sequence length="413" mass="47040">MKQMGKVACIVCLATLLSACQSTPEGEEGVSSQIQAENLFQGALKAHQIWLNKLEGTEHLKVYSPEKYALMMSSWQKADSIFQEFNESPEMALKSYSLFSSSTYLDRFYEEVVVLEKTLKELEHLKRVADDVLNPAITQLDYLNSIDARQYYRSEYARLIRFYAKLFRLVENSELSDAREEQEEFLERAHSLEIRAIKKIYISPQEDALRKLRREDVRYYAPISYAKVEAEILSGKGLIERSPRAFAEIQQVVSEIQFELAHAQHIAQEVKALRDRSKDEYENFILDIEAKLLQISLALNDSDLRDQPLRKQAAQIKGEVIDARRLYASSRQMSGAGREDEKVDSLTALVGIQQKQIEQLKARLANLAEGQASLNAGQVVTGKGDYELNYPQQEVSGVLPTGRTASQDEWVDK</sequence>
<dbReference type="OrthoDB" id="5901624at2"/>
<organism evidence="2 3">
    <name type="scientific">Photobacterium chitinilyticum</name>
    <dbReference type="NCBI Taxonomy" id="2485123"/>
    <lineage>
        <taxon>Bacteria</taxon>
        <taxon>Pseudomonadati</taxon>
        <taxon>Pseudomonadota</taxon>
        <taxon>Gammaproteobacteria</taxon>
        <taxon>Vibrionales</taxon>
        <taxon>Vibrionaceae</taxon>
        <taxon>Photobacterium</taxon>
    </lineage>
</organism>
<evidence type="ECO:0000313" key="2">
    <source>
        <dbReference type="EMBL" id="RWX55399.1"/>
    </source>
</evidence>
<proteinExistence type="predicted"/>
<comment type="caution">
    <text evidence="2">The sequence shown here is derived from an EMBL/GenBank/DDBJ whole genome shotgun (WGS) entry which is preliminary data.</text>
</comment>
<feature type="region of interest" description="Disordered" evidence="1">
    <location>
        <begin position="392"/>
        <end position="413"/>
    </location>
</feature>
<keyword evidence="3" id="KW-1185">Reference proteome</keyword>
<evidence type="ECO:0000256" key="1">
    <source>
        <dbReference type="SAM" id="MobiDB-lite"/>
    </source>
</evidence>
<evidence type="ECO:0000313" key="3">
    <source>
        <dbReference type="Proteomes" id="UP000287563"/>
    </source>
</evidence>
<gene>
    <name evidence="2" type="ORF">EDI28_12635</name>
</gene>
<dbReference type="PROSITE" id="PS51257">
    <property type="entry name" value="PROKAR_LIPOPROTEIN"/>
    <property type="match status" value="1"/>
</dbReference>
<accession>A0A3S3SZ85</accession>
<dbReference type="RefSeq" id="WP_128784214.1">
    <property type="nucleotide sequence ID" value="NZ_JAKJSG010000017.1"/>
</dbReference>
<name>A0A3S3SZ85_9GAMM</name>
<evidence type="ECO:0008006" key="4">
    <source>
        <dbReference type="Google" id="ProtNLM"/>
    </source>
</evidence>
<dbReference type="Proteomes" id="UP000287563">
    <property type="component" value="Unassembled WGS sequence"/>
</dbReference>